<dbReference type="Proteomes" id="UP001142175">
    <property type="component" value="Unassembled WGS sequence"/>
</dbReference>
<proteinExistence type="predicted"/>
<dbReference type="EMBL" id="JANSUY010000025">
    <property type="protein sequence ID" value="MCR9017285.1"/>
    <property type="molecule type" value="Genomic_DNA"/>
</dbReference>
<sequence length="69" mass="7845">MKVLIDIPDNEASFAMKVLKSLSFVKKAKPMSEATVDLWEDLNEAAYEVRLHKQGKLKLKTAQDLLNEL</sequence>
<accession>A0A9X2T4E3</accession>
<evidence type="ECO:0000313" key="1">
    <source>
        <dbReference type="EMBL" id="MCR9017285.1"/>
    </source>
</evidence>
<keyword evidence="2" id="KW-1185">Reference proteome</keyword>
<name>A0A9X2T4E3_9BACT</name>
<organism evidence="1 2">
    <name type="scientific">Aquiflexum gelatinilyticum</name>
    <dbReference type="NCBI Taxonomy" id="2961943"/>
    <lineage>
        <taxon>Bacteria</taxon>
        <taxon>Pseudomonadati</taxon>
        <taxon>Bacteroidota</taxon>
        <taxon>Cytophagia</taxon>
        <taxon>Cytophagales</taxon>
        <taxon>Cyclobacteriaceae</taxon>
        <taxon>Aquiflexum</taxon>
    </lineage>
</organism>
<reference evidence="1" key="1">
    <citation type="submission" date="2022-08" db="EMBL/GenBank/DDBJ databases">
        <authorList>
            <person name="Zhang D."/>
        </authorList>
    </citation>
    <scope>NUCLEOTIDE SEQUENCE</scope>
    <source>
        <strain evidence="1">XJ19-11</strain>
    </source>
</reference>
<gene>
    <name evidence="1" type="ORF">NU887_19780</name>
</gene>
<dbReference type="RefSeq" id="WP_258425123.1">
    <property type="nucleotide sequence ID" value="NZ_JANSUY010000025.1"/>
</dbReference>
<comment type="caution">
    <text evidence="1">The sequence shown here is derived from an EMBL/GenBank/DDBJ whole genome shotgun (WGS) entry which is preliminary data.</text>
</comment>
<protein>
    <submittedName>
        <fullName evidence="1">Uncharacterized protein</fullName>
    </submittedName>
</protein>
<evidence type="ECO:0000313" key="2">
    <source>
        <dbReference type="Proteomes" id="UP001142175"/>
    </source>
</evidence>
<dbReference type="AlphaFoldDB" id="A0A9X2T4E3"/>